<evidence type="ECO:0000256" key="4">
    <source>
        <dbReference type="ARBA" id="ARBA00022833"/>
    </source>
</evidence>
<dbReference type="Proteomes" id="UP000502415">
    <property type="component" value="Chromosome"/>
</dbReference>
<evidence type="ECO:0000256" key="5">
    <source>
        <dbReference type="ARBA" id="ARBA00023049"/>
    </source>
</evidence>
<sequence>MRMRQLPFLLAGLALSLPACAASSDQWKLPVHVKKLDNGLTVVVSEDHSSPTVGVSVVYHVGMRLEPRNRTGFAHLFEHLMFQGTPNAPKGVFDRTITGGGGNNNGSTRPDFTNYIETAPVSSIEPILWLEADRMKTLDFNPATLKNQQDVVKEEIRVNVKNQPYGAFSWIDISQLAFQKWENNHDGYGSFEDLEGASLDDVRAFHRDYYGPNNAVLAIAGDLTPAQGFALAQKYFGAIAARPTPKPSDFSEGLNTQEKRIEQSDALAQVPAVAAGWKVPARASRDQAPMAMLAELLAGGDASLLYQGLVKGREIALNVSGGFGLTGPFEYDGPTLFTVTGLYKPNGSADAMLAAMDEEIGKIAKNGVDAATLKRVKTRMLASWNNRLENFLSRADTLAKLQTLWGDADVVNKVPGWIDGVTSGDIQRVAAIYLVPANRTVIDRRPAARTPASPAAPTPANAAATAPAPAGKPATPAAGTPPAGTKQ</sequence>
<gene>
    <name evidence="10" type="ORF">HH212_15915</name>
</gene>
<evidence type="ECO:0000259" key="9">
    <source>
        <dbReference type="Pfam" id="PF05193"/>
    </source>
</evidence>
<dbReference type="PANTHER" id="PTHR43690:SF17">
    <property type="entry name" value="PROTEIN YHJJ"/>
    <property type="match status" value="1"/>
</dbReference>
<dbReference type="KEGG" id="mfy:HH212_15915"/>
<dbReference type="InterPro" id="IPR011765">
    <property type="entry name" value="Pept_M16_N"/>
</dbReference>
<keyword evidence="11" id="KW-1185">Reference proteome</keyword>
<dbReference type="InterPro" id="IPR050626">
    <property type="entry name" value="Peptidase_M16"/>
</dbReference>
<dbReference type="Gene3D" id="3.30.830.10">
    <property type="entry name" value="Metalloenzyme, LuxS/M16 peptidase-like"/>
    <property type="match status" value="2"/>
</dbReference>
<evidence type="ECO:0000256" key="7">
    <source>
        <dbReference type="SAM" id="SignalP"/>
    </source>
</evidence>
<keyword evidence="7" id="KW-0732">Signal</keyword>
<feature type="chain" id="PRO_5031203376" evidence="7">
    <location>
        <begin position="22"/>
        <end position="487"/>
    </location>
</feature>
<dbReference type="GO" id="GO:0008237">
    <property type="term" value="F:metallopeptidase activity"/>
    <property type="evidence" value="ECO:0007669"/>
    <property type="project" value="UniProtKB-KW"/>
</dbReference>
<feature type="domain" description="Peptidase M16 C-terminal" evidence="9">
    <location>
        <begin position="198"/>
        <end position="379"/>
    </location>
</feature>
<protein>
    <submittedName>
        <fullName evidence="10">Insulinase family protein</fullName>
    </submittedName>
</protein>
<proteinExistence type="inferred from homology"/>
<feature type="domain" description="Peptidase M16 N-terminal" evidence="8">
    <location>
        <begin position="42"/>
        <end position="163"/>
    </location>
</feature>
<dbReference type="PANTHER" id="PTHR43690">
    <property type="entry name" value="NARDILYSIN"/>
    <property type="match status" value="1"/>
</dbReference>
<accession>A0A7Z2VY91</accession>
<dbReference type="AlphaFoldDB" id="A0A7Z2VY91"/>
<keyword evidence="4" id="KW-0862">Zinc</keyword>
<evidence type="ECO:0000256" key="2">
    <source>
        <dbReference type="ARBA" id="ARBA00022670"/>
    </source>
</evidence>
<organism evidence="10 11">
    <name type="scientific">Massilia forsythiae</name>
    <dbReference type="NCBI Taxonomy" id="2728020"/>
    <lineage>
        <taxon>Bacteria</taxon>
        <taxon>Pseudomonadati</taxon>
        <taxon>Pseudomonadota</taxon>
        <taxon>Betaproteobacteria</taxon>
        <taxon>Burkholderiales</taxon>
        <taxon>Oxalobacteraceae</taxon>
        <taxon>Telluria group</taxon>
        <taxon>Massilia</taxon>
    </lineage>
</organism>
<dbReference type="GO" id="GO:0046872">
    <property type="term" value="F:metal ion binding"/>
    <property type="evidence" value="ECO:0007669"/>
    <property type="project" value="InterPro"/>
</dbReference>
<feature type="region of interest" description="Disordered" evidence="6">
    <location>
        <begin position="445"/>
        <end position="487"/>
    </location>
</feature>
<feature type="signal peptide" evidence="7">
    <location>
        <begin position="1"/>
        <end position="21"/>
    </location>
</feature>
<dbReference type="EMBL" id="CP051685">
    <property type="protein sequence ID" value="QJE01334.1"/>
    <property type="molecule type" value="Genomic_DNA"/>
</dbReference>
<dbReference type="GO" id="GO:0006508">
    <property type="term" value="P:proteolysis"/>
    <property type="evidence" value="ECO:0007669"/>
    <property type="project" value="UniProtKB-KW"/>
</dbReference>
<keyword evidence="2" id="KW-0645">Protease</keyword>
<reference evidence="10 11" key="1">
    <citation type="submission" date="2020-04" db="EMBL/GenBank/DDBJ databases">
        <title>Genome sequencing of novel species.</title>
        <authorList>
            <person name="Heo J."/>
            <person name="Kim S.-J."/>
            <person name="Kim J.-S."/>
            <person name="Hong S.-B."/>
            <person name="Kwon S.-W."/>
        </authorList>
    </citation>
    <scope>NUCLEOTIDE SEQUENCE [LARGE SCALE GENOMIC DNA]</scope>
    <source>
        <strain evidence="10 11">GN2-R2</strain>
    </source>
</reference>
<dbReference type="Pfam" id="PF05193">
    <property type="entry name" value="Peptidase_M16_C"/>
    <property type="match status" value="1"/>
</dbReference>
<dbReference type="InterPro" id="IPR007863">
    <property type="entry name" value="Peptidase_M16_C"/>
</dbReference>
<dbReference type="SUPFAM" id="SSF63411">
    <property type="entry name" value="LuxS/MPP-like metallohydrolase"/>
    <property type="match status" value="2"/>
</dbReference>
<evidence type="ECO:0000256" key="3">
    <source>
        <dbReference type="ARBA" id="ARBA00022801"/>
    </source>
</evidence>
<dbReference type="Pfam" id="PF00675">
    <property type="entry name" value="Peptidase_M16"/>
    <property type="match status" value="1"/>
</dbReference>
<comment type="similarity">
    <text evidence="1">Belongs to the peptidase M16 family.</text>
</comment>
<evidence type="ECO:0000313" key="11">
    <source>
        <dbReference type="Proteomes" id="UP000502415"/>
    </source>
</evidence>
<dbReference type="InterPro" id="IPR011249">
    <property type="entry name" value="Metalloenz_LuxS/M16"/>
</dbReference>
<evidence type="ECO:0000256" key="6">
    <source>
        <dbReference type="SAM" id="MobiDB-lite"/>
    </source>
</evidence>
<keyword evidence="5" id="KW-0482">Metalloprotease</keyword>
<feature type="compositionally biased region" description="Low complexity" evidence="6">
    <location>
        <begin position="448"/>
        <end position="487"/>
    </location>
</feature>
<keyword evidence="3" id="KW-0378">Hydrolase</keyword>
<evidence type="ECO:0000313" key="10">
    <source>
        <dbReference type="EMBL" id="QJE01334.1"/>
    </source>
</evidence>
<evidence type="ECO:0000256" key="1">
    <source>
        <dbReference type="ARBA" id="ARBA00007261"/>
    </source>
</evidence>
<evidence type="ECO:0000259" key="8">
    <source>
        <dbReference type="Pfam" id="PF00675"/>
    </source>
</evidence>
<name>A0A7Z2VY91_9BURK</name>